<dbReference type="Pfam" id="PF04963">
    <property type="entry name" value="Sigma54_CBD"/>
    <property type="match status" value="1"/>
</dbReference>
<dbReference type="Gene3D" id="1.10.10.60">
    <property type="entry name" value="Homeodomain-like"/>
    <property type="match status" value="1"/>
</dbReference>
<evidence type="ECO:0000256" key="2">
    <source>
        <dbReference type="ARBA" id="ARBA00022478"/>
    </source>
</evidence>
<dbReference type="Proteomes" id="UP001055117">
    <property type="component" value="Unassembled WGS sequence"/>
</dbReference>
<dbReference type="PANTHER" id="PTHR32248:SF4">
    <property type="entry name" value="RNA POLYMERASE SIGMA-54 FACTOR"/>
    <property type="match status" value="1"/>
</dbReference>
<comment type="caution">
    <text evidence="12">The sequence shown here is derived from an EMBL/GenBank/DDBJ whole genome shotgun (WGS) entry which is preliminary data.</text>
</comment>
<evidence type="ECO:0000256" key="9">
    <source>
        <dbReference type="PIRNR" id="PIRNR000774"/>
    </source>
</evidence>
<sequence>MSLLQRLEMRQGQSLVMTPQLLQAIKLLQLSQLDLAAYVDAELERNPLLERAEAEPTDGPGEAANAEPAAEAFADGAEWKAAEVDPGRGEIDGDFDARLDNVYPDDAPSPIREAATGDMLSLTPAPYGNTGGSFDSEAPDFEATLTVETSLREHLGRQLDLATRDATDRLIGGFLIDAVDEAGYLRESIDAVAERLGASLDRVAGVLKLVQSFDPAGVAARDLAECLALQLREKDRFDPAMQALVSRLDLVAKRDFSALRRLCGVDDEDLVEMLGEIRRLDPKPGRAFGSSGVEVLIPDVFVRAAPDGSWLVELNGEALPRVLVNQSYYARVVRGAKAEGDKAFLSEALQTANWLTRSLEQRARTILKVATEIVRQQDGFFVHGVTHLRPLNLKTVAEAIGMHESTVSRVTSNKAIGTSRGTLEMKYFFTAAIPGAAGTAAHSSEAVRHRIKQLVDGETSDDVLSDDALVQKLRHEGVDIARRTVAKYRESLRIPSSIERRRERYAQGGMVAGVMMAR</sequence>
<evidence type="ECO:0000259" key="10">
    <source>
        <dbReference type="Pfam" id="PF04552"/>
    </source>
</evidence>
<dbReference type="Pfam" id="PF00309">
    <property type="entry name" value="Sigma54_AID"/>
    <property type="match status" value="1"/>
</dbReference>
<evidence type="ECO:0000256" key="6">
    <source>
        <dbReference type="ARBA" id="ARBA00023082"/>
    </source>
</evidence>
<dbReference type="Pfam" id="PF04552">
    <property type="entry name" value="Sigma54_DBD"/>
    <property type="match status" value="1"/>
</dbReference>
<dbReference type="PROSITE" id="PS00718">
    <property type="entry name" value="SIGMA54_2"/>
    <property type="match status" value="1"/>
</dbReference>
<feature type="domain" description="RNA polymerase sigma factor 54 core-binding" evidence="11">
    <location>
        <begin position="141"/>
        <end position="328"/>
    </location>
</feature>
<keyword evidence="2 9" id="KW-0240">DNA-directed RNA polymerase</keyword>
<keyword evidence="13" id="KW-1185">Reference proteome</keyword>
<dbReference type="InterPro" id="IPR007046">
    <property type="entry name" value="RNA_pol_sigma_54_core-bd"/>
</dbReference>
<dbReference type="NCBIfam" id="NF004596">
    <property type="entry name" value="PRK05932.1-3"/>
    <property type="match status" value="1"/>
</dbReference>
<dbReference type="InterPro" id="IPR000394">
    <property type="entry name" value="RNA_pol_sigma_54"/>
</dbReference>
<evidence type="ECO:0000256" key="7">
    <source>
        <dbReference type="ARBA" id="ARBA00023125"/>
    </source>
</evidence>
<evidence type="ECO:0000256" key="5">
    <source>
        <dbReference type="ARBA" id="ARBA00023015"/>
    </source>
</evidence>
<comment type="function">
    <text evidence="9">Sigma factors are initiation factors that promote the attachment of RNA polymerase to specific initiation sites and are then released.</text>
</comment>
<protein>
    <recommendedName>
        <fullName evidence="9">RNA polymerase sigma-54 factor</fullName>
    </recommendedName>
</protein>
<dbReference type="NCBIfam" id="TIGR02395">
    <property type="entry name" value="rpoN_sigma"/>
    <property type="match status" value="1"/>
</dbReference>
<gene>
    <name evidence="12" type="primary">rpoN2</name>
    <name evidence="12" type="ORF">AFCDBAGC_0971</name>
</gene>
<dbReference type="PRINTS" id="PR00045">
    <property type="entry name" value="SIGMA54FCT"/>
</dbReference>
<dbReference type="PANTHER" id="PTHR32248">
    <property type="entry name" value="RNA POLYMERASE SIGMA-54 FACTOR"/>
    <property type="match status" value="1"/>
</dbReference>
<evidence type="ECO:0000313" key="12">
    <source>
        <dbReference type="EMBL" id="GJD43126.1"/>
    </source>
</evidence>
<keyword evidence="7 9" id="KW-0238">DNA-binding</keyword>
<proteinExistence type="inferred from homology"/>
<keyword evidence="3 9" id="KW-0808">Transferase</keyword>
<keyword evidence="4 9" id="KW-0548">Nucleotidyltransferase</keyword>
<reference evidence="12 13" key="1">
    <citation type="journal article" date="2021" name="Front. Microbiol.">
        <title>Comprehensive Comparative Genomics and Phenotyping of Methylobacterium Species.</title>
        <authorList>
            <person name="Alessa O."/>
            <person name="Ogura Y."/>
            <person name="Fujitani Y."/>
            <person name="Takami H."/>
            <person name="Hayashi T."/>
            <person name="Sahin N."/>
            <person name="Tani A."/>
        </authorList>
    </citation>
    <scope>NUCLEOTIDE SEQUENCE [LARGE SCALE GENOMIC DNA]</scope>
    <source>
        <strain evidence="12 13">DSM 23679</strain>
    </source>
</reference>
<dbReference type="NCBIfam" id="NF009118">
    <property type="entry name" value="PRK12469.1"/>
    <property type="match status" value="1"/>
</dbReference>
<dbReference type="InterPro" id="IPR038709">
    <property type="entry name" value="RpoN_core-bd_sf"/>
</dbReference>
<keyword evidence="8 9" id="KW-0804">Transcription</keyword>
<keyword evidence="6 9" id="KW-0731">Sigma factor</keyword>
<evidence type="ECO:0000313" key="13">
    <source>
        <dbReference type="Proteomes" id="UP001055117"/>
    </source>
</evidence>
<name>A0ABQ4QD51_9HYPH</name>
<accession>A0ABQ4QD51</accession>
<comment type="similarity">
    <text evidence="1 9">Belongs to the sigma-54 factor family.</text>
</comment>
<dbReference type="PIRSF" id="PIRSF000774">
    <property type="entry name" value="RpoN"/>
    <property type="match status" value="1"/>
</dbReference>
<dbReference type="PROSITE" id="PS50044">
    <property type="entry name" value="SIGMA54_3"/>
    <property type="match status" value="1"/>
</dbReference>
<evidence type="ECO:0000256" key="4">
    <source>
        <dbReference type="ARBA" id="ARBA00022695"/>
    </source>
</evidence>
<dbReference type="Gene3D" id="1.10.10.1330">
    <property type="entry name" value="RNA polymerase sigma-54 factor, core-binding domain"/>
    <property type="match status" value="1"/>
</dbReference>
<evidence type="ECO:0000259" key="11">
    <source>
        <dbReference type="Pfam" id="PF04963"/>
    </source>
</evidence>
<evidence type="ECO:0000256" key="1">
    <source>
        <dbReference type="ARBA" id="ARBA00008798"/>
    </source>
</evidence>
<keyword evidence="5 9" id="KW-0805">Transcription regulation</keyword>
<organism evidence="12 13">
    <name type="scientific">Methylobacterium cerastii</name>
    <dbReference type="NCBI Taxonomy" id="932741"/>
    <lineage>
        <taxon>Bacteria</taxon>
        <taxon>Pseudomonadati</taxon>
        <taxon>Pseudomonadota</taxon>
        <taxon>Alphaproteobacteria</taxon>
        <taxon>Hyphomicrobiales</taxon>
        <taxon>Methylobacteriaceae</taxon>
        <taxon>Methylobacterium</taxon>
    </lineage>
</organism>
<feature type="domain" description="RNA polymerase sigma factor 54 DNA-binding" evidence="10">
    <location>
        <begin position="343"/>
        <end position="502"/>
    </location>
</feature>
<dbReference type="InterPro" id="IPR007634">
    <property type="entry name" value="RNA_pol_sigma_54_DNA-bd"/>
</dbReference>
<dbReference type="PROSITE" id="PS00717">
    <property type="entry name" value="SIGMA54_1"/>
    <property type="match status" value="1"/>
</dbReference>
<evidence type="ECO:0000256" key="3">
    <source>
        <dbReference type="ARBA" id="ARBA00022679"/>
    </source>
</evidence>
<dbReference type="RefSeq" id="WP_147827992.1">
    <property type="nucleotide sequence ID" value="NZ_BPQG01000008.1"/>
</dbReference>
<dbReference type="EMBL" id="BPQG01000008">
    <property type="protein sequence ID" value="GJD43126.1"/>
    <property type="molecule type" value="Genomic_DNA"/>
</dbReference>
<evidence type="ECO:0000256" key="8">
    <source>
        <dbReference type="ARBA" id="ARBA00023163"/>
    </source>
</evidence>